<dbReference type="OrthoDB" id="9801642at2"/>
<name>A0A1M7YKM7_9BACT</name>
<evidence type="ECO:0000313" key="12">
    <source>
        <dbReference type="Proteomes" id="UP000184603"/>
    </source>
</evidence>
<dbReference type="GO" id="GO:0005543">
    <property type="term" value="F:phospholipid binding"/>
    <property type="evidence" value="ECO:0007669"/>
    <property type="project" value="TreeGrafter"/>
</dbReference>
<reference evidence="11 12" key="1">
    <citation type="submission" date="2016-12" db="EMBL/GenBank/DDBJ databases">
        <authorList>
            <person name="Song W.-J."/>
            <person name="Kurnit D.M."/>
        </authorList>
    </citation>
    <scope>NUCLEOTIDE SEQUENCE [LARGE SCALE GENOMIC DNA]</scope>
    <source>
        <strain evidence="11 12">DSM 18488</strain>
    </source>
</reference>
<comment type="function">
    <text evidence="1 10">Condensation of UDP-2,3-diacylglucosamine and 2,3-diacylglucosamine-1-phosphate to form lipid A disaccharide, a precursor of lipid A, a phosphorylated glycolipid that anchors the lipopolysaccharide to the outer membrane of the cell.</text>
</comment>
<evidence type="ECO:0000256" key="7">
    <source>
        <dbReference type="ARBA" id="ARBA00022679"/>
    </source>
</evidence>
<dbReference type="SUPFAM" id="SSF53756">
    <property type="entry name" value="UDP-Glycosyltransferase/glycogen phosphorylase"/>
    <property type="match status" value="1"/>
</dbReference>
<evidence type="ECO:0000256" key="1">
    <source>
        <dbReference type="ARBA" id="ARBA00002056"/>
    </source>
</evidence>
<evidence type="ECO:0000256" key="8">
    <source>
        <dbReference type="ARBA" id="ARBA00023098"/>
    </source>
</evidence>
<proteinExistence type="inferred from homology"/>
<evidence type="ECO:0000313" key="11">
    <source>
        <dbReference type="EMBL" id="SHO53171.1"/>
    </source>
</evidence>
<dbReference type="AlphaFoldDB" id="A0A1M7YKM7"/>
<comment type="catalytic activity">
    <reaction evidence="9 10">
        <text>a lipid X + a UDP-2-N,3-O-bis[(3R)-3-hydroxyacyl]-alpha-D-glucosamine = a lipid A disaccharide + UDP + H(+)</text>
        <dbReference type="Rhea" id="RHEA:67828"/>
        <dbReference type="ChEBI" id="CHEBI:15378"/>
        <dbReference type="ChEBI" id="CHEBI:58223"/>
        <dbReference type="ChEBI" id="CHEBI:137748"/>
        <dbReference type="ChEBI" id="CHEBI:176338"/>
        <dbReference type="ChEBI" id="CHEBI:176343"/>
        <dbReference type="EC" id="2.4.1.182"/>
    </reaction>
</comment>
<dbReference type="UniPathway" id="UPA00973"/>
<dbReference type="STRING" id="1121416.SAMN02745220_04981"/>
<evidence type="ECO:0000256" key="10">
    <source>
        <dbReference type="HAMAP-Rule" id="MF_00392"/>
    </source>
</evidence>
<protein>
    <recommendedName>
        <fullName evidence="3 10">Lipid-A-disaccharide synthase</fullName>
        <ecNumber evidence="2 10">2.4.1.182</ecNumber>
    </recommendedName>
</protein>
<evidence type="ECO:0000256" key="3">
    <source>
        <dbReference type="ARBA" id="ARBA00020902"/>
    </source>
</evidence>
<dbReference type="PANTHER" id="PTHR30372:SF4">
    <property type="entry name" value="LIPID-A-DISACCHARIDE SYNTHASE, MITOCHONDRIAL-RELATED"/>
    <property type="match status" value="1"/>
</dbReference>
<evidence type="ECO:0000256" key="9">
    <source>
        <dbReference type="ARBA" id="ARBA00048975"/>
    </source>
</evidence>
<dbReference type="EC" id="2.4.1.182" evidence="2 10"/>
<dbReference type="GO" id="GO:0008915">
    <property type="term" value="F:lipid-A-disaccharide synthase activity"/>
    <property type="evidence" value="ECO:0007669"/>
    <property type="project" value="UniProtKB-UniRule"/>
</dbReference>
<accession>A0A1M7YKM7</accession>
<gene>
    <name evidence="10" type="primary">lpxB</name>
    <name evidence="11" type="ORF">SAMN02745220_04981</name>
</gene>
<keyword evidence="6 10" id="KW-0328">Glycosyltransferase</keyword>
<evidence type="ECO:0000256" key="6">
    <source>
        <dbReference type="ARBA" id="ARBA00022676"/>
    </source>
</evidence>
<dbReference type="InterPro" id="IPR003835">
    <property type="entry name" value="Glyco_trans_19"/>
</dbReference>
<comment type="similarity">
    <text evidence="10">Belongs to the LpxB family.</text>
</comment>
<keyword evidence="12" id="KW-1185">Reference proteome</keyword>
<keyword evidence="5 10" id="KW-0441">Lipid A biosynthesis</keyword>
<sequence>MIVTGEASGDLHGANLVKAMLKSDETINFAGMGGEEMGSAGVELLFDAAKVSVVGVAEVISHLPDIFKAQKVLKKYLAKSRPDLLIIIDLPDFNLLLAKFAKSLGIKVFYYICPQVWAWRSGRVKTIRERVDTVGVILPFEESFLRERGVVANYVGHPLLDTVHVTQTRAEFLEHHGIPQERRCVGLLPGSRKKEVASLLPTFLAAARKLQEKNNERLSFLVPLASTINEQELLSHGVEVYSTDLDIHIIRGDRYSLMAACECVVAASGTVTLELALLDIPMVVTYRLSPLTYRLGRLLIKLEHFSLVNLIAGKEVVPELLQDEVQPEAIADFLQSFLFQTDKRAKVLDGLAKVRAKMGTEGASERAAQLALHMLQ</sequence>
<dbReference type="NCBIfam" id="TIGR00215">
    <property type="entry name" value="lpxB"/>
    <property type="match status" value="1"/>
</dbReference>
<dbReference type="HAMAP" id="MF_00392">
    <property type="entry name" value="LpxB"/>
    <property type="match status" value="1"/>
</dbReference>
<dbReference type="Pfam" id="PF02684">
    <property type="entry name" value="LpxB"/>
    <property type="match status" value="1"/>
</dbReference>
<evidence type="ECO:0000256" key="4">
    <source>
        <dbReference type="ARBA" id="ARBA00022516"/>
    </source>
</evidence>
<keyword evidence="8 10" id="KW-0443">Lipid metabolism</keyword>
<organism evidence="11 12">
    <name type="scientific">Desulfopila aestuarii DSM 18488</name>
    <dbReference type="NCBI Taxonomy" id="1121416"/>
    <lineage>
        <taxon>Bacteria</taxon>
        <taxon>Pseudomonadati</taxon>
        <taxon>Thermodesulfobacteriota</taxon>
        <taxon>Desulfobulbia</taxon>
        <taxon>Desulfobulbales</taxon>
        <taxon>Desulfocapsaceae</taxon>
        <taxon>Desulfopila</taxon>
    </lineage>
</organism>
<dbReference type="PANTHER" id="PTHR30372">
    <property type="entry name" value="LIPID-A-DISACCHARIDE SYNTHASE"/>
    <property type="match status" value="1"/>
</dbReference>
<dbReference type="EMBL" id="FRFE01000048">
    <property type="protein sequence ID" value="SHO53171.1"/>
    <property type="molecule type" value="Genomic_DNA"/>
</dbReference>
<keyword evidence="7 10" id="KW-0808">Transferase</keyword>
<dbReference type="GO" id="GO:0016020">
    <property type="term" value="C:membrane"/>
    <property type="evidence" value="ECO:0007669"/>
    <property type="project" value="GOC"/>
</dbReference>
<dbReference type="Proteomes" id="UP000184603">
    <property type="component" value="Unassembled WGS sequence"/>
</dbReference>
<keyword evidence="4 10" id="KW-0444">Lipid biosynthesis</keyword>
<dbReference type="GO" id="GO:0009245">
    <property type="term" value="P:lipid A biosynthetic process"/>
    <property type="evidence" value="ECO:0007669"/>
    <property type="project" value="UniProtKB-UniRule"/>
</dbReference>
<evidence type="ECO:0000256" key="5">
    <source>
        <dbReference type="ARBA" id="ARBA00022556"/>
    </source>
</evidence>
<evidence type="ECO:0000256" key="2">
    <source>
        <dbReference type="ARBA" id="ARBA00012687"/>
    </source>
</evidence>
<comment type="pathway">
    <text evidence="10">Bacterial outer membrane biogenesis; LPS lipid A biosynthesis.</text>
</comment>